<evidence type="ECO:0000313" key="2">
    <source>
        <dbReference type="EMBL" id="WNM18318.1"/>
    </source>
</evidence>
<dbReference type="GO" id="GO:0008253">
    <property type="term" value="F:5'-nucleotidase activity"/>
    <property type="evidence" value="ECO:0007669"/>
    <property type="project" value="UniProtKB-EC"/>
</dbReference>
<protein>
    <submittedName>
        <fullName evidence="3">5'-nucleotidase</fullName>
        <ecNumber evidence="3">3.1.3.5</ecNumber>
    </submittedName>
</protein>
<dbReference type="EMBL" id="CP134878">
    <property type="protein sequence ID" value="WNM18318.1"/>
    <property type="molecule type" value="Genomic_DNA"/>
</dbReference>
<feature type="domain" description="5'-Nucleotidase C-terminal" evidence="1">
    <location>
        <begin position="80"/>
        <end position="220"/>
    </location>
</feature>
<evidence type="ECO:0000313" key="3">
    <source>
        <dbReference type="EMBL" id="WNM22369.1"/>
    </source>
</evidence>
<reference evidence="3 4" key="1">
    <citation type="submission" date="2023-09" db="EMBL/GenBank/DDBJ databases">
        <title>Flavobacterium sp. a novel bacteria isolate from Pepper rhizosphere.</title>
        <authorList>
            <person name="Peng Y."/>
            <person name="Lee J."/>
        </authorList>
    </citation>
    <scope>NUCLEOTIDE SEQUENCE [LARGE SCALE GENOMIC DNA]</scope>
    <source>
        <strain evidence="2">PMR2A8</strain>
        <strain evidence="3 4">PMTSA4</strain>
    </source>
</reference>
<organism evidence="3 4">
    <name type="scientific">Flavobacterium capsici</name>
    <dbReference type="NCBI Taxonomy" id="3075618"/>
    <lineage>
        <taxon>Bacteria</taxon>
        <taxon>Pseudomonadati</taxon>
        <taxon>Bacteroidota</taxon>
        <taxon>Flavobacteriia</taxon>
        <taxon>Flavobacteriales</taxon>
        <taxon>Flavobacteriaceae</taxon>
        <taxon>Flavobacterium</taxon>
    </lineage>
</organism>
<dbReference type="PROSITE" id="PS51257">
    <property type="entry name" value="PROKAR_LIPOPROTEIN"/>
    <property type="match status" value="1"/>
</dbReference>
<accession>A0AA96F2D6</accession>
<sequence length="260" mass="29802">MVKLKNSNVLLKQFVLILTFLFLISCAEKKQVVSKIVAEKISITNTASEDSEIENFIKPYRENIDKDLSQVLAIAPKTIDKNGEWQTPMGNFLSDITLQKTIPVFKSRENKQIDVCLLNHGGIRSTISAGNVTARTAYEIMPFENSAYVVSLKGEQILEMIYYIISEKKPHPLSGMTFTIDKNNLPKDIFINGKPFEKDKTYYVVTSDYLINGGDNMLFFKKAIEKYDLDYKLRNIIIDYFKENNEIVSNSSIRIRKKDN</sequence>
<dbReference type="PANTHER" id="PTHR11575:SF24">
    <property type="entry name" value="5'-NUCLEOTIDASE"/>
    <property type="match status" value="1"/>
</dbReference>
<keyword evidence="4" id="KW-1185">Reference proteome</keyword>
<dbReference type="InterPro" id="IPR006179">
    <property type="entry name" value="5_nucleotidase/apyrase"/>
</dbReference>
<dbReference type="PRINTS" id="PR01607">
    <property type="entry name" value="APYRASEFAMLY"/>
</dbReference>
<dbReference type="AlphaFoldDB" id="A0AA96F2D6"/>
<dbReference type="Pfam" id="PF02872">
    <property type="entry name" value="5_nucleotid_C"/>
    <property type="match status" value="1"/>
</dbReference>
<dbReference type="InterPro" id="IPR036907">
    <property type="entry name" value="5'-Nucleotdase_C_sf"/>
</dbReference>
<dbReference type="GO" id="GO:0009166">
    <property type="term" value="P:nucleotide catabolic process"/>
    <property type="evidence" value="ECO:0007669"/>
    <property type="project" value="InterPro"/>
</dbReference>
<proteinExistence type="predicted"/>
<gene>
    <name evidence="3" type="ORF">RN605_03160</name>
    <name evidence="2" type="ORF">RN608_09860</name>
</gene>
<dbReference type="EC" id="3.1.3.5" evidence="3"/>
<dbReference type="KEGG" id="fcj:RN605_03160"/>
<dbReference type="Gene3D" id="3.90.780.10">
    <property type="entry name" value="5'-Nucleotidase, C-terminal domain"/>
    <property type="match status" value="1"/>
</dbReference>
<dbReference type="Proteomes" id="UP001304515">
    <property type="component" value="Chromosome"/>
</dbReference>
<keyword evidence="3" id="KW-0378">Hydrolase</keyword>
<accession>A0AA96ETT1</accession>
<evidence type="ECO:0000259" key="1">
    <source>
        <dbReference type="Pfam" id="PF02872"/>
    </source>
</evidence>
<dbReference type="InterPro" id="IPR008334">
    <property type="entry name" value="5'-Nucleotdase_C"/>
</dbReference>
<dbReference type="SUPFAM" id="SSF55816">
    <property type="entry name" value="5'-nucleotidase (syn. UDP-sugar hydrolase), C-terminal domain"/>
    <property type="match status" value="1"/>
</dbReference>
<evidence type="ECO:0000313" key="4">
    <source>
        <dbReference type="Proteomes" id="UP001304515"/>
    </source>
</evidence>
<dbReference type="EMBL" id="CP134890">
    <property type="protein sequence ID" value="WNM22369.1"/>
    <property type="molecule type" value="Genomic_DNA"/>
</dbReference>
<name>A0AA96F2D6_9FLAO</name>
<dbReference type="RefSeq" id="WP_313322146.1">
    <property type="nucleotide sequence ID" value="NZ_CP134878.1"/>
</dbReference>
<dbReference type="PANTHER" id="PTHR11575">
    <property type="entry name" value="5'-NUCLEOTIDASE-RELATED"/>
    <property type="match status" value="1"/>
</dbReference>